<protein>
    <submittedName>
        <fullName evidence="1">Uncharacterized protein</fullName>
    </submittedName>
</protein>
<organism evidence="2">
    <name type="scientific">Caenorhabditis brenneri</name>
    <name type="common">Nematode worm</name>
    <dbReference type="NCBI Taxonomy" id="135651"/>
    <lineage>
        <taxon>Eukaryota</taxon>
        <taxon>Metazoa</taxon>
        <taxon>Ecdysozoa</taxon>
        <taxon>Nematoda</taxon>
        <taxon>Chromadorea</taxon>
        <taxon>Rhabditida</taxon>
        <taxon>Rhabditina</taxon>
        <taxon>Rhabditomorpha</taxon>
        <taxon>Rhabditoidea</taxon>
        <taxon>Rhabditidae</taxon>
        <taxon>Peloderinae</taxon>
        <taxon>Caenorhabditis</taxon>
    </lineage>
</organism>
<sequence length="402" mass="47284">MDDDDIQIIEDAPPEPPTEPLTLQELSLNTFYENCKNKKFKWDPTKINFFAGKMIWDCASMTRLIEMASYYNAPEYFSRIIQAPTTFQVTFAKTGATKWDELCEVVLKFTDKPDFIWSLTPHKACREVNWQDHLRKVLRINKRNLRTGAIKESGRNKVIVSSLTNYRDTRKRTIEWICRLIHCHITSFRVFGKGNDIGWDQLQSWPPFIEARSVTIDMCEDSDFLNYLVQERSLRNLKLTLSRVHSNIRLNVNALCVQVFDLNANTVWREKRANLILSDLKEVRFFMYRLCDRHRTLSHDGGFFSKVMIPNLRGSDLRTLRISLNLKWREETTNWDYVFAKETVFEHSWKKKPTIMYSTNYDGTLMGFYFLKNGAGVYDQMVARLLKQKPIPENEPVVITLD</sequence>
<keyword evidence="2" id="KW-1185">Reference proteome</keyword>
<dbReference type="InParanoid" id="G0MU86"/>
<name>G0MU86_CAEBE</name>
<dbReference type="HOGENOM" id="CLU_691222_0_0_1"/>
<proteinExistence type="predicted"/>
<dbReference type="Proteomes" id="UP000008068">
    <property type="component" value="Unassembled WGS sequence"/>
</dbReference>
<dbReference type="EMBL" id="GL379812">
    <property type="protein sequence ID" value="EGT44225.1"/>
    <property type="molecule type" value="Genomic_DNA"/>
</dbReference>
<evidence type="ECO:0000313" key="1">
    <source>
        <dbReference type="EMBL" id="EGT44225.1"/>
    </source>
</evidence>
<dbReference type="AlphaFoldDB" id="G0MU86"/>
<evidence type="ECO:0000313" key="2">
    <source>
        <dbReference type="Proteomes" id="UP000008068"/>
    </source>
</evidence>
<gene>
    <name evidence="1" type="ORF">CAEBREN_20516</name>
</gene>
<reference evidence="2" key="1">
    <citation type="submission" date="2011-07" db="EMBL/GenBank/DDBJ databases">
        <authorList>
            <consortium name="Caenorhabditis brenneri Sequencing and Analysis Consortium"/>
            <person name="Wilson R.K."/>
        </authorList>
    </citation>
    <scope>NUCLEOTIDE SEQUENCE [LARGE SCALE GENOMIC DNA]</scope>
    <source>
        <strain evidence="2">PB2801</strain>
    </source>
</reference>
<accession>G0MU86</accession>